<dbReference type="EMBL" id="WJBU01000003">
    <property type="protein sequence ID" value="MRD46427.1"/>
    <property type="molecule type" value="Genomic_DNA"/>
</dbReference>
<dbReference type="InterPro" id="IPR050557">
    <property type="entry name" value="RTX_toxin/Mannuronan_C5-epim"/>
</dbReference>
<feature type="compositionally biased region" description="Polar residues" evidence="3">
    <location>
        <begin position="43"/>
        <end position="55"/>
    </location>
</feature>
<dbReference type="SUPFAM" id="SSF51120">
    <property type="entry name" value="beta-Roll"/>
    <property type="match status" value="9"/>
</dbReference>
<dbReference type="InterPro" id="IPR018511">
    <property type="entry name" value="Hemolysin-typ_Ca-bd_CS"/>
</dbReference>
<protein>
    <recommendedName>
        <fullName evidence="6">Ca2+-binding protein, RTX toxin-related</fullName>
    </recommendedName>
</protein>
<dbReference type="Proteomes" id="UP000487350">
    <property type="component" value="Unassembled WGS sequence"/>
</dbReference>
<feature type="region of interest" description="Disordered" evidence="3">
    <location>
        <begin position="1103"/>
        <end position="1136"/>
    </location>
</feature>
<dbReference type="InterPro" id="IPR001343">
    <property type="entry name" value="Hemolysn_Ca-bd"/>
</dbReference>
<evidence type="ECO:0000256" key="3">
    <source>
        <dbReference type="SAM" id="MobiDB-lite"/>
    </source>
</evidence>
<evidence type="ECO:0000313" key="5">
    <source>
        <dbReference type="Proteomes" id="UP000487350"/>
    </source>
</evidence>
<dbReference type="OrthoDB" id="8549906at2"/>
<evidence type="ECO:0000256" key="2">
    <source>
        <dbReference type="ARBA" id="ARBA00022525"/>
    </source>
</evidence>
<dbReference type="Gene3D" id="2.150.10.10">
    <property type="entry name" value="Serralysin-like metalloprotease, C-terminal"/>
    <property type="match status" value="7"/>
</dbReference>
<dbReference type="Pfam" id="PF00353">
    <property type="entry name" value="HemolysinCabind"/>
    <property type="match status" value="15"/>
</dbReference>
<keyword evidence="2" id="KW-0964">Secreted</keyword>
<feature type="region of interest" description="Disordered" evidence="3">
    <location>
        <begin position="589"/>
        <end position="608"/>
    </location>
</feature>
<gene>
    <name evidence="4" type="ORF">GHT07_04015</name>
</gene>
<evidence type="ECO:0000256" key="1">
    <source>
        <dbReference type="ARBA" id="ARBA00004613"/>
    </source>
</evidence>
<comment type="caution">
    <text evidence="4">The sequence shown here is derived from an EMBL/GenBank/DDBJ whole genome shotgun (WGS) entry which is preliminary data.</text>
</comment>
<reference evidence="4 5" key="1">
    <citation type="submission" date="2019-11" db="EMBL/GenBank/DDBJ databases">
        <title>Caenimonas koreensis gen. nov., sp. nov., isolated from activated sludge.</title>
        <authorList>
            <person name="Seung H.R."/>
        </authorList>
    </citation>
    <scope>NUCLEOTIDE SEQUENCE [LARGE SCALE GENOMIC DNA]</scope>
    <source>
        <strain evidence="4 5">EMB320</strain>
    </source>
</reference>
<proteinExistence type="predicted"/>
<feature type="region of interest" description="Disordered" evidence="3">
    <location>
        <begin position="43"/>
        <end position="71"/>
    </location>
</feature>
<dbReference type="PRINTS" id="PR00313">
    <property type="entry name" value="CABNDNGRPT"/>
</dbReference>
<dbReference type="GO" id="GO:0005509">
    <property type="term" value="F:calcium ion binding"/>
    <property type="evidence" value="ECO:0007669"/>
    <property type="project" value="InterPro"/>
</dbReference>
<keyword evidence="5" id="KW-1185">Reference proteome</keyword>
<organism evidence="4 5">
    <name type="scientific">Caenimonas koreensis DSM 17982</name>
    <dbReference type="NCBI Taxonomy" id="1121255"/>
    <lineage>
        <taxon>Bacteria</taxon>
        <taxon>Pseudomonadati</taxon>
        <taxon>Pseudomonadota</taxon>
        <taxon>Betaproteobacteria</taxon>
        <taxon>Burkholderiales</taxon>
        <taxon>Comamonadaceae</taxon>
        <taxon>Caenimonas</taxon>
    </lineage>
</organism>
<sequence length="1316" mass="133734">MQRANREAGRAREFTDFQVLHGRDCELHSVREAYMAVVNTDSDQIRHGTSGNDSLAGSAGDDSLDGQAGADTLTGGAGRDWLFSGPVSPLPGFPTGLVAAVPPIFDTGLEHDIISAGTSDDHVFAGAGDSADAGDGGELFGDILYISYRYAPHGVTADFRPMASGNAVTIDGGVIANFEIIGWVEGSEFNDLIAPVSNEYDAIAPMYGLGGNDTIIGATFTGMAFGGAGNDLIDYSLNEYAFGVHGDEGNDTIFGGRGNELFGGDGDDSLVGNTERERLFGEAGNDVLQGGAWDDTLNGGAGNDTLFGGADADLLVAQGGDDELHGDLGGSSPGTALTTSSNDTLYAGGGNDTLWGDKGDDSLFGTGGFDTAAMTGTAANYSVVYHAATRTFTIEDKIAGRDGQDTLSGIEYLRFSDKTVSLAELAVGAGALGTTQDDLLRGNEANDSLAGLPGNDMLAGMGGNDVLDGGDGNDVLLGGEGSDTLAASPGNDTLDGGAGIDSAVFAGHFADYTVVFDGTVFKVHANASPAWEGITTLTAIESLQFADVTRAAGSFTANSTVPSAGPDRLAGTAAADTLSGGESADTLLGGAGSDSLSGGNGNDQLTGGAGNDTLAGGAGDDVAFFAGSVFDYSTAAAGADTWLVTYLGSGGDGADRVSGVEQFRFADATLAPAEFLAAPGTPTPGDDWLVRGVVNDSIDALAGNDVVSGGDGDDSLAGGAGADVIRGGWGRDQLFTGSATFILVAPAGIDRPLPALDSGIEHDAIDGGASDDILFAGYGDDVSGGAGMDKLFVSFAGAPVGVHADFREILTQGSTVIAGGNYESVEAVSWVEGSAHDDFIAAISNANAQLVFYNDIYGRDGNDTLIGAYHTQVMAGGDGNDVIYGTGSAYLSHATGDAGNDTLFGGGGLSIMEGNDGDDLFVGSSDAIDIAYGGEGNDILDSGPRDDTMHGDGGNDSIYGGGDADVLEGGDGNDLLVGDYSYLPNWNGLIGGTNNDTLRGGAGDDTLSGDLENDLLDGGTGTDTAFFYGKFTHYDVVYDPQTQRVTVTDHVAGRDGTDTLVSIETLSFEDGSYPVSTFMPPPIDGGPGNDSLTGTANADHIRSFAGNDTISGGNGNDWLEAGDGNDRLTGDDGDDTLDGGAGVDTAVWTLPAHFYTLAMGDGFMTATSPGNSPMVDTLYGIERLQFYDHGIAFDMDGHAGLTARILNASLGRDAGVLNWGYAGTGLRVFDNGWSELEVCDAVVGLVFGGVTHAEFVAIVCGHIHYDPTQPDKDYIVGLLQSGAVTRGQLLMIAADSELNALAVNLTGLAASGLSYE</sequence>
<dbReference type="PANTHER" id="PTHR38340">
    <property type="entry name" value="S-LAYER PROTEIN"/>
    <property type="match status" value="1"/>
</dbReference>
<accession>A0A844B4G8</accession>
<evidence type="ECO:0008006" key="6">
    <source>
        <dbReference type="Google" id="ProtNLM"/>
    </source>
</evidence>
<comment type="subcellular location">
    <subcellularLocation>
        <location evidence="1">Secreted</location>
    </subcellularLocation>
</comment>
<dbReference type="InterPro" id="IPR011049">
    <property type="entry name" value="Serralysin-like_metalloprot_C"/>
</dbReference>
<dbReference type="PROSITE" id="PS00330">
    <property type="entry name" value="HEMOLYSIN_CALCIUM"/>
    <property type="match status" value="9"/>
</dbReference>
<name>A0A844B4G8_9BURK</name>
<dbReference type="GO" id="GO:0005576">
    <property type="term" value="C:extracellular region"/>
    <property type="evidence" value="ECO:0007669"/>
    <property type="project" value="UniProtKB-SubCell"/>
</dbReference>
<evidence type="ECO:0000313" key="4">
    <source>
        <dbReference type="EMBL" id="MRD46427.1"/>
    </source>
</evidence>
<dbReference type="PANTHER" id="PTHR38340:SF1">
    <property type="entry name" value="S-LAYER PROTEIN"/>
    <property type="match status" value="1"/>
</dbReference>